<name>A0A6C0C8C0_9ZZZZ</name>
<reference evidence="1" key="1">
    <citation type="journal article" date="2020" name="Nature">
        <title>Giant virus diversity and host interactions through global metagenomics.</title>
        <authorList>
            <person name="Schulz F."/>
            <person name="Roux S."/>
            <person name="Paez-Espino D."/>
            <person name="Jungbluth S."/>
            <person name="Walsh D.A."/>
            <person name="Denef V.J."/>
            <person name="McMahon K.D."/>
            <person name="Konstantinidis K.T."/>
            <person name="Eloe-Fadrosh E.A."/>
            <person name="Kyrpides N.C."/>
            <person name="Woyke T."/>
        </authorList>
    </citation>
    <scope>NUCLEOTIDE SEQUENCE</scope>
    <source>
        <strain evidence="1">GVMAG-M-3300020192-26</strain>
    </source>
</reference>
<dbReference type="AlphaFoldDB" id="A0A6C0C8C0"/>
<dbReference type="EMBL" id="MN739352">
    <property type="protein sequence ID" value="QHS99994.1"/>
    <property type="molecule type" value="Genomic_DNA"/>
</dbReference>
<organism evidence="1">
    <name type="scientific">viral metagenome</name>
    <dbReference type="NCBI Taxonomy" id="1070528"/>
    <lineage>
        <taxon>unclassified sequences</taxon>
        <taxon>metagenomes</taxon>
        <taxon>organismal metagenomes</taxon>
    </lineage>
</organism>
<proteinExistence type="predicted"/>
<accession>A0A6C0C8C0</accession>
<protein>
    <submittedName>
        <fullName evidence="1">Uncharacterized protein</fullName>
    </submittedName>
</protein>
<evidence type="ECO:0000313" key="1">
    <source>
        <dbReference type="EMBL" id="QHS99994.1"/>
    </source>
</evidence>
<sequence length="102" mass="12122">MDPIVDFLLQQNHRCICIVKINNDVIKWCGQTICPDGILYDKLLQKENRRQTFKQILIDSNHSCIYEQETFPVKIVWCKEEPCRGIVQKSVEEQTWHKLYPS</sequence>